<dbReference type="InterPro" id="IPR016162">
    <property type="entry name" value="Ald_DH_N"/>
</dbReference>
<gene>
    <name evidence="3" type="ORF">K461DRAFT_317757</name>
</gene>
<name>A0A9P4JET3_9PEZI</name>
<protein>
    <submittedName>
        <fullName evidence="3">Uncharacterized protein</fullName>
    </submittedName>
</protein>
<dbReference type="SUPFAM" id="SSF53720">
    <property type="entry name" value="ALDH-like"/>
    <property type="match status" value="1"/>
</dbReference>
<dbReference type="Gene3D" id="3.40.605.10">
    <property type="entry name" value="Aldehyde Dehydrogenase, Chain A, domain 1"/>
    <property type="match status" value="1"/>
</dbReference>
<dbReference type="OrthoDB" id="4540711at2759"/>
<accession>A0A9P4JET3</accession>
<dbReference type="AlphaFoldDB" id="A0A9P4JET3"/>
<organism evidence="3 4">
    <name type="scientific">Myriangium duriaei CBS 260.36</name>
    <dbReference type="NCBI Taxonomy" id="1168546"/>
    <lineage>
        <taxon>Eukaryota</taxon>
        <taxon>Fungi</taxon>
        <taxon>Dikarya</taxon>
        <taxon>Ascomycota</taxon>
        <taxon>Pezizomycotina</taxon>
        <taxon>Dothideomycetes</taxon>
        <taxon>Dothideomycetidae</taxon>
        <taxon>Myriangiales</taxon>
        <taxon>Myriangiaceae</taxon>
        <taxon>Myriangium</taxon>
    </lineage>
</organism>
<dbReference type="PANTHER" id="PTHR42862:SF1">
    <property type="entry name" value="DELTA-1-PYRROLINE-5-CARBOXYLATE DEHYDROGENASE 2, ISOFORM A-RELATED"/>
    <property type="match status" value="1"/>
</dbReference>
<dbReference type="InterPro" id="IPR050485">
    <property type="entry name" value="Proline_metab_enzyme"/>
</dbReference>
<keyword evidence="1" id="KW-0560">Oxidoreductase</keyword>
<keyword evidence="2" id="KW-0520">NAD</keyword>
<dbReference type="Proteomes" id="UP000799439">
    <property type="component" value="Unassembled WGS sequence"/>
</dbReference>
<sequence length="130" mass="14478">MQRLAAISSPVIKVLCRSQHPAYRSYNCKRALSLWHPPKFENEKLYHYANGSPERESLLRTLKQLKAQTPISIPLTINGSKIKTGELRRQQNPSRHSEIVAEYAAAGPEQVNSAVDAALAAKPANSHAMY</sequence>
<keyword evidence="4" id="KW-1185">Reference proteome</keyword>
<reference evidence="3" key="1">
    <citation type="journal article" date="2020" name="Stud. Mycol.">
        <title>101 Dothideomycetes genomes: a test case for predicting lifestyles and emergence of pathogens.</title>
        <authorList>
            <person name="Haridas S."/>
            <person name="Albert R."/>
            <person name="Binder M."/>
            <person name="Bloem J."/>
            <person name="Labutti K."/>
            <person name="Salamov A."/>
            <person name="Andreopoulos B."/>
            <person name="Baker S."/>
            <person name="Barry K."/>
            <person name="Bills G."/>
            <person name="Bluhm B."/>
            <person name="Cannon C."/>
            <person name="Castanera R."/>
            <person name="Culley D."/>
            <person name="Daum C."/>
            <person name="Ezra D."/>
            <person name="Gonzalez J."/>
            <person name="Henrissat B."/>
            <person name="Kuo A."/>
            <person name="Liang C."/>
            <person name="Lipzen A."/>
            <person name="Lutzoni F."/>
            <person name="Magnuson J."/>
            <person name="Mondo S."/>
            <person name="Nolan M."/>
            <person name="Ohm R."/>
            <person name="Pangilinan J."/>
            <person name="Park H.-J."/>
            <person name="Ramirez L."/>
            <person name="Alfaro M."/>
            <person name="Sun H."/>
            <person name="Tritt A."/>
            <person name="Yoshinaga Y."/>
            <person name="Zwiers L.-H."/>
            <person name="Turgeon B."/>
            <person name="Goodwin S."/>
            <person name="Spatafora J."/>
            <person name="Crous P."/>
            <person name="Grigoriev I."/>
        </authorList>
    </citation>
    <scope>NUCLEOTIDE SEQUENCE</scope>
    <source>
        <strain evidence="3">CBS 260.36</strain>
    </source>
</reference>
<evidence type="ECO:0000256" key="1">
    <source>
        <dbReference type="ARBA" id="ARBA00023002"/>
    </source>
</evidence>
<comment type="caution">
    <text evidence="3">The sequence shown here is derived from an EMBL/GenBank/DDBJ whole genome shotgun (WGS) entry which is preliminary data.</text>
</comment>
<dbReference type="GO" id="GO:0005759">
    <property type="term" value="C:mitochondrial matrix"/>
    <property type="evidence" value="ECO:0007669"/>
    <property type="project" value="TreeGrafter"/>
</dbReference>
<dbReference type="EMBL" id="ML996081">
    <property type="protein sequence ID" value="KAF2157698.1"/>
    <property type="molecule type" value="Genomic_DNA"/>
</dbReference>
<dbReference type="PANTHER" id="PTHR42862">
    <property type="entry name" value="DELTA-1-PYRROLINE-5-CARBOXYLATE DEHYDROGENASE 1, ISOFORM A-RELATED"/>
    <property type="match status" value="1"/>
</dbReference>
<evidence type="ECO:0000313" key="3">
    <source>
        <dbReference type="EMBL" id="KAF2157698.1"/>
    </source>
</evidence>
<dbReference type="InterPro" id="IPR016161">
    <property type="entry name" value="Ald_DH/histidinol_DH"/>
</dbReference>
<dbReference type="GO" id="GO:0003842">
    <property type="term" value="F:L-glutamate gamma-semialdehyde dehydrogenase activity"/>
    <property type="evidence" value="ECO:0007669"/>
    <property type="project" value="TreeGrafter"/>
</dbReference>
<evidence type="ECO:0000313" key="4">
    <source>
        <dbReference type="Proteomes" id="UP000799439"/>
    </source>
</evidence>
<evidence type="ECO:0000256" key="2">
    <source>
        <dbReference type="ARBA" id="ARBA00023027"/>
    </source>
</evidence>
<dbReference type="GO" id="GO:0010133">
    <property type="term" value="P:L-proline catabolic process to L-glutamate"/>
    <property type="evidence" value="ECO:0007669"/>
    <property type="project" value="TreeGrafter"/>
</dbReference>
<proteinExistence type="predicted"/>